<comment type="similarity">
    <text evidence="2">Belongs to the cation diffusion facilitator (CDF) transporter (TC 2.A.4) family.</text>
</comment>
<reference evidence="10 11" key="1">
    <citation type="submission" date="2017-10" db="EMBL/GenBank/DDBJ databases">
        <title>Paenichitinophaga pekingensis gen. nov., sp. nov., isolated from activated sludge.</title>
        <authorList>
            <person name="Jin D."/>
            <person name="Kong X."/>
            <person name="Deng Y."/>
            <person name="Bai Z."/>
        </authorList>
    </citation>
    <scope>NUCLEOTIDE SEQUENCE [LARGE SCALE GENOMIC DNA]</scope>
    <source>
        <strain evidence="10 11">13</strain>
    </source>
</reference>
<dbReference type="AlphaFoldDB" id="A0A291QX19"/>
<feature type="transmembrane region" description="Helical" evidence="7">
    <location>
        <begin position="7"/>
        <end position="30"/>
    </location>
</feature>
<dbReference type="Pfam" id="PF01545">
    <property type="entry name" value="Cation_efflux"/>
    <property type="match status" value="1"/>
</dbReference>
<gene>
    <name evidence="10" type="ORF">COR50_15280</name>
</gene>
<dbReference type="InterPro" id="IPR027470">
    <property type="entry name" value="Cation_efflux_CTD"/>
</dbReference>
<feature type="transmembrane region" description="Helical" evidence="7">
    <location>
        <begin position="81"/>
        <end position="102"/>
    </location>
</feature>
<dbReference type="SUPFAM" id="SSF161111">
    <property type="entry name" value="Cation efflux protein transmembrane domain-like"/>
    <property type="match status" value="1"/>
</dbReference>
<keyword evidence="3" id="KW-0813">Transport</keyword>
<keyword evidence="11" id="KW-1185">Reference proteome</keyword>
<keyword evidence="5 7" id="KW-1133">Transmembrane helix</keyword>
<dbReference type="SUPFAM" id="SSF160240">
    <property type="entry name" value="Cation efflux protein cytoplasmic domain-like"/>
    <property type="match status" value="1"/>
</dbReference>
<dbReference type="GO" id="GO:0015093">
    <property type="term" value="F:ferrous iron transmembrane transporter activity"/>
    <property type="evidence" value="ECO:0007669"/>
    <property type="project" value="TreeGrafter"/>
</dbReference>
<evidence type="ECO:0000256" key="1">
    <source>
        <dbReference type="ARBA" id="ARBA00004141"/>
    </source>
</evidence>
<dbReference type="NCBIfam" id="TIGR01297">
    <property type="entry name" value="CDF"/>
    <property type="match status" value="1"/>
</dbReference>
<keyword evidence="6 7" id="KW-0472">Membrane</keyword>
<evidence type="ECO:0000256" key="3">
    <source>
        <dbReference type="ARBA" id="ARBA00022448"/>
    </source>
</evidence>
<dbReference type="Gene3D" id="3.30.70.1350">
    <property type="entry name" value="Cation efflux protein, cytoplasmic domain"/>
    <property type="match status" value="1"/>
</dbReference>
<dbReference type="GO" id="GO:0015086">
    <property type="term" value="F:cadmium ion transmembrane transporter activity"/>
    <property type="evidence" value="ECO:0007669"/>
    <property type="project" value="TreeGrafter"/>
</dbReference>
<proteinExistence type="inferred from homology"/>
<evidence type="ECO:0000256" key="4">
    <source>
        <dbReference type="ARBA" id="ARBA00022692"/>
    </source>
</evidence>
<dbReference type="InterPro" id="IPR027469">
    <property type="entry name" value="Cation_efflux_TMD_sf"/>
</dbReference>
<sequence length="331" mass="37087">MIKKELKIIIISLVVSCLLTFAKFGAYFVTHSVAILSDALESIINVVAGAFACYSIYLSGKPKDEDHPYGHGKVEFFSIGFEGAMIFIAGCLIWVKAITFFFSPHELHKVDSGLYVIMGTSVANFVLGKFLVSQGKKAPSITLQGNGKHILSDAYSSIGLIAALGLIKLTGWTYIDPIASLIFGGIILYQGYRLMRQSISGLMDETDKQVIDQIVQLFTKNRTPAMIDVHNMRVQQYGSNYHIDCHITMPYYYSLKAVHDEIDRLENQVNKQIFSGDAEFFIHMDPCTSQSCPLCLVENCPARKHRFEGKVEWSRDNVLPNRKHDIEAIDK</sequence>
<dbReference type="InterPro" id="IPR050291">
    <property type="entry name" value="CDF_Transporter"/>
</dbReference>
<evidence type="ECO:0000313" key="11">
    <source>
        <dbReference type="Proteomes" id="UP000220133"/>
    </source>
</evidence>
<accession>A0A291QX19</accession>
<organism evidence="10 11">
    <name type="scientific">Chitinophaga caeni</name>
    <dbReference type="NCBI Taxonomy" id="2029983"/>
    <lineage>
        <taxon>Bacteria</taxon>
        <taxon>Pseudomonadati</taxon>
        <taxon>Bacteroidota</taxon>
        <taxon>Chitinophagia</taxon>
        <taxon>Chitinophagales</taxon>
        <taxon>Chitinophagaceae</taxon>
        <taxon>Chitinophaga</taxon>
    </lineage>
</organism>
<feature type="transmembrane region" description="Helical" evidence="7">
    <location>
        <begin position="114"/>
        <end position="132"/>
    </location>
</feature>
<keyword evidence="4 7" id="KW-0812">Transmembrane</keyword>
<dbReference type="GO" id="GO:0005886">
    <property type="term" value="C:plasma membrane"/>
    <property type="evidence" value="ECO:0007669"/>
    <property type="project" value="TreeGrafter"/>
</dbReference>
<dbReference type="PANTHER" id="PTHR43840">
    <property type="entry name" value="MITOCHONDRIAL METAL TRANSPORTER 1-RELATED"/>
    <property type="match status" value="1"/>
</dbReference>
<dbReference type="EMBL" id="CP023777">
    <property type="protein sequence ID" value="ATL48413.1"/>
    <property type="molecule type" value="Genomic_DNA"/>
</dbReference>
<dbReference type="GO" id="GO:0015341">
    <property type="term" value="F:zinc efflux antiporter activity"/>
    <property type="evidence" value="ECO:0007669"/>
    <property type="project" value="TreeGrafter"/>
</dbReference>
<evidence type="ECO:0000259" key="8">
    <source>
        <dbReference type="Pfam" id="PF01545"/>
    </source>
</evidence>
<dbReference type="GO" id="GO:0006882">
    <property type="term" value="P:intracellular zinc ion homeostasis"/>
    <property type="evidence" value="ECO:0007669"/>
    <property type="project" value="TreeGrafter"/>
</dbReference>
<evidence type="ECO:0000259" key="9">
    <source>
        <dbReference type="Pfam" id="PF16916"/>
    </source>
</evidence>
<name>A0A291QX19_9BACT</name>
<comment type="subcellular location">
    <subcellularLocation>
        <location evidence="1">Membrane</location>
        <topology evidence="1">Multi-pass membrane protein</topology>
    </subcellularLocation>
</comment>
<dbReference type="OrthoDB" id="9806522at2"/>
<dbReference type="Gene3D" id="1.20.1510.10">
    <property type="entry name" value="Cation efflux protein transmembrane domain"/>
    <property type="match status" value="1"/>
</dbReference>
<dbReference type="Proteomes" id="UP000220133">
    <property type="component" value="Chromosome"/>
</dbReference>
<dbReference type="Pfam" id="PF16916">
    <property type="entry name" value="ZT_dimer"/>
    <property type="match status" value="1"/>
</dbReference>
<protein>
    <submittedName>
        <fullName evidence="10">Cation diffusion facilitator family transporter</fullName>
    </submittedName>
</protein>
<dbReference type="RefSeq" id="WP_098194787.1">
    <property type="nucleotide sequence ID" value="NZ_CP023777.1"/>
</dbReference>
<evidence type="ECO:0000256" key="2">
    <source>
        <dbReference type="ARBA" id="ARBA00008114"/>
    </source>
</evidence>
<evidence type="ECO:0000256" key="6">
    <source>
        <dbReference type="ARBA" id="ARBA00023136"/>
    </source>
</evidence>
<evidence type="ECO:0000256" key="7">
    <source>
        <dbReference type="SAM" id="Phobius"/>
    </source>
</evidence>
<feature type="domain" description="Cation efflux protein cytoplasmic" evidence="9">
    <location>
        <begin position="209"/>
        <end position="287"/>
    </location>
</feature>
<dbReference type="InterPro" id="IPR002524">
    <property type="entry name" value="Cation_efflux"/>
</dbReference>
<evidence type="ECO:0000313" key="10">
    <source>
        <dbReference type="EMBL" id="ATL48413.1"/>
    </source>
</evidence>
<feature type="domain" description="Cation efflux protein transmembrane" evidence="8">
    <location>
        <begin position="9"/>
        <end position="203"/>
    </location>
</feature>
<evidence type="ECO:0000256" key="5">
    <source>
        <dbReference type="ARBA" id="ARBA00022989"/>
    </source>
</evidence>
<feature type="transmembrane region" description="Helical" evidence="7">
    <location>
        <begin position="153"/>
        <end position="172"/>
    </location>
</feature>
<dbReference type="InterPro" id="IPR036837">
    <property type="entry name" value="Cation_efflux_CTD_sf"/>
</dbReference>
<dbReference type="PANTHER" id="PTHR43840:SF15">
    <property type="entry name" value="MITOCHONDRIAL METAL TRANSPORTER 1-RELATED"/>
    <property type="match status" value="1"/>
</dbReference>
<dbReference type="KEGG" id="cbae:COR50_15280"/>
<feature type="transmembrane region" description="Helical" evidence="7">
    <location>
        <begin position="42"/>
        <end position="60"/>
    </location>
</feature>
<dbReference type="InterPro" id="IPR058533">
    <property type="entry name" value="Cation_efflux_TM"/>
</dbReference>